<dbReference type="Proteomes" id="UP000236291">
    <property type="component" value="Unassembled WGS sequence"/>
</dbReference>
<evidence type="ECO:0000313" key="2">
    <source>
        <dbReference type="EMBL" id="PNX54872.1"/>
    </source>
</evidence>
<feature type="region of interest" description="Disordered" evidence="1">
    <location>
        <begin position="27"/>
        <end position="66"/>
    </location>
</feature>
<proteinExistence type="predicted"/>
<evidence type="ECO:0000313" key="3">
    <source>
        <dbReference type="Proteomes" id="UP000236291"/>
    </source>
</evidence>
<reference evidence="2 3" key="2">
    <citation type="journal article" date="2017" name="Front. Plant Sci.">
        <title>Gene Classification and Mining of Molecular Markers Useful in Red Clover (Trifolium pratense) Breeding.</title>
        <authorList>
            <person name="Istvanek J."/>
            <person name="Dluhosova J."/>
            <person name="Dluhos P."/>
            <person name="Patkova L."/>
            <person name="Nedelnik J."/>
            <person name="Repkova J."/>
        </authorList>
    </citation>
    <scope>NUCLEOTIDE SEQUENCE [LARGE SCALE GENOMIC DNA]</scope>
    <source>
        <strain evidence="3">cv. Tatra</strain>
        <tissue evidence="2">Young leaves</tissue>
    </source>
</reference>
<protein>
    <submittedName>
        <fullName evidence="2">Uncharacterized protein</fullName>
    </submittedName>
</protein>
<evidence type="ECO:0000256" key="1">
    <source>
        <dbReference type="SAM" id="MobiDB-lite"/>
    </source>
</evidence>
<comment type="caution">
    <text evidence="2">The sequence shown here is derived from an EMBL/GenBank/DDBJ whole genome shotgun (WGS) entry which is preliminary data.</text>
</comment>
<accession>A0A2K3JLF8</accession>
<name>A0A2K3JLF8_TRIPR</name>
<feature type="non-terminal residue" evidence="2">
    <location>
        <position position="1"/>
    </location>
</feature>
<sequence>IGDSQNHINFSLGNYRTGFNNISRLVQDGSTSDRTSDSGEVSLGDITTTLVGDDRVSEPSTLEDDT</sequence>
<reference evidence="2 3" key="1">
    <citation type="journal article" date="2014" name="Am. J. Bot.">
        <title>Genome assembly and annotation for red clover (Trifolium pratense; Fabaceae).</title>
        <authorList>
            <person name="Istvanek J."/>
            <person name="Jaros M."/>
            <person name="Krenek A."/>
            <person name="Repkova J."/>
        </authorList>
    </citation>
    <scope>NUCLEOTIDE SEQUENCE [LARGE SCALE GENOMIC DNA]</scope>
    <source>
        <strain evidence="3">cv. Tatra</strain>
        <tissue evidence="2">Young leaves</tissue>
    </source>
</reference>
<gene>
    <name evidence="2" type="ORF">L195_g048494</name>
</gene>
<dbReference type="AlphaFoldDB" id="A0A2K3JLF8"/>
<organism evidence="2 3">
    <name type="scientific">Trifolium pratense</name>
    <name type="common">Red clover</name>
    <dbReference type="NCBI Taxonomy" id="57577"/>
    <lineage>
        <taxon>Eukaryota</taxon>
        <taxon>Viridiplantae</taxon>
        <taxon>Streptophyta</taxon>
        <taxon>Embryophyta</taxon>
        <taxon>Tracheophyta</taxon>
        <taxon>Spermatophyta</taxon>
        <taxon>Magnoliopsida</taxon>
        <taxon>eudicotyledons</taxon>
        <taxon>Gunneridae</taxon>
        <taxon>Pentapetalae</taxon>
        <taxon>rosids</taxon>
        <taxon>fabids</taxon>
        <taxon>Fabales</taxon>
        <taxon>Fabaceae</taxon>
        <taxon>Papilionoideae</taxon>
        <taxon>50 kb inversion clade</taxon>
        <taxon>NPAAA clade</taxon>
        <taxon>Hologalegina</taxon>
        <taxon>IRL clade</taxon>
        <taxon>Trifolieae</taxon>
        <taxon>Trifolium</taxon>
    </lineage>
</organism>
<dbReference type="EMBL" id="ASHM01069440">
    <property type="protein sequence ID" value="PNX54872.1"/>
    <property type="molecule type" value="Genomic_DNA"/>
</dbReference>